<dbReference type="AlphaFoldDB" id="A0A1T3CNX5"/>
<evidence type="ECO:0000313" key="3">
    <source>
        <dbReference type="EMBL" id="OPB42798.1"/>
    </source>
</evidence>
<gene>
    <name evidence="3" type="ORF">A0O28_0084340</name>
</gene>
<sequence>MAILRKVAYIASLVPLAVADIGTGGYLLIGNDAPWGLPDSSIRPLSQANATGSFTIPGFNLSSSNPSVQGDGNNWNIDISVQANIPLKGSNDTSLSAAEKNEFTQFTSMSFSNVEKTEVSKIAKGNKMCGYVMLGLKANVIADNQDDASKGGKCDFLSQQCQRDLNAAAQEGFSDCSMGPLPDSCNDWLGPSGDQVFQTTSFVFNEKLITDGRFFTAASAPTSENNETEYDSAVRYIWPVILTWSHTSNTPDNMTTTTSALRCLRASNITSGSRDPNASNKGGNGDNGDDGHSNAAGLNSAPTFWLTLFLMGFASGLAFL</sequence>
<evidence type="ECO:0000256" key="1">
    <source>
        <dbReference type="SAM" id="MobiDB-lite"/>
    </source>
</evidence>
<keyword evidence="4" id="KW-1185">Reference proteome</keyword>
<proteinExistence type="predicted"/>
<evidence type="ECO:0000256" key="2">
    <source>
        <dbReference type="SAM" id="SignalP"/>
    </source>
</evidence>
<organism evidence="3 4">
    <name type="scientific">Trichoderma guizhouense</name>
    <dbReference type="NCBI Taxonomy" id="1491466"/>
    <lineage>
        <taxon>Eukaryota</taxon>
        <taxon>Fungi</taxon>
        <taxon>Dikarya</taxon>
        <taxon>Ascomycota</taxon>
        <taxon>Pezizomycotina</taxon>
        <taxon>Sordariomycetes</taxon>
        <taxon>Hypocreomycetidae</taxon>
        <taxon>Hypocreales</taxon>
        <taxon>Hypocreaceae</taxon>
        <taxon>Trichoderma</taxon>
    </lineage>
</organism>
<dbReference type="OrthoDB" id="4526039at2759"/>
<dbReference type="Proteomes" id="UP000191004">
    <property type="component" value="Unassembled WGS sequence"/>
</dbReference>
<keyword evidence="2" id="KW-0732">Signal</keyword>
<name>A0A1T3CNX5_9HYPO</name>
<evidence type="ECO:0008006" key="5">
    <source>
        <dbReference type="Google" id="ProtNLM"/>
    </source>
</evidence>
<protein>
    <recommendedName>
        <fullName evidence="5">SSCRP protein</fullName>
    </recommendedName>
</protein>
<feature type="chain" id="PRO_5013250396" description="SSCRP protein" evidence="2">
    <location>
        <begin position="20"/>
        <end position="320"/>
    </location>
</feature>
<evidence type="ECO:0000313" key="4">
    <source>
        <dbReference type="Proteomes" id="UP000191004"/>
    </source>
</evidence>
<accession>A0A1T3CNX5</accession>
<feature type="region of interest" description="Disordered" evidence="1">
    <location>
        <begin position="269"/>
        <end position="294"/>
    </location>
</feature>
<comment type="caution">
    <text evidence="3">The sequence shown here is derived from an EMBL/GenBank/DDBJ whole genome shotgun (WGS) entry which is preliminary data.</text>
</comment>
<feature type="signal peptide" evidence="2">
    <location>
        <begin position="1"/>
        <end position="19"/>
    </location>
</feature>
<reference evidence="3 4" key="1">
    <citation type="submission" date="2016-04" db="EMBL/GenBank/DDBJ databases">
        <title>Multiple horizontal gene transfer events from other fungi enriched the ability of the initially mycotrophic fungus Trichoderma (Ascomycota) to feed on dead plant biomass.</title>
        <authorList>
            <person name="Atanasova L."/>
            <person name="Chenthamara K."/>
            <person name="Zhang J."/>
            <person name="Grujic M."/>
            <person name="Henrissat B."/>
            <person name="Kuo A."/>
            <person name="Aertz A."/>
            <person name="Salamov A."/>
            <person name="Lipzen A."/>
            <person name="Labutti K."/>
            <person name="Barry K."/>
            <person name="Miao Y."/>
            <person name="Rahimi M.J."/>
            <person name="Shen Q."/>
            <person name="Grigoriev I.V."/>
            <person name="Kubicek C.P."/>
            <person name="Druzhinina I.S."/>
        </authorList>
    </citation>
    <scope>NUCLEOTIDE SEQUENCE [LARGE SCALE GENOMIC DNA]</scope>
    <source>
        <strain evidence="3 4">NJAU 4742</strain>
    </source>
</reference>
<dbReference type="EMBL" id="LVVK01000011">
    <property type="protein sequence ID" value="OPB42798.1"/>
    <property type="molecule type" value="Genomic_DNA"/>
</dbReference>